<gene>
    <name evidence="7" type="primary">eif3c</name>
    <name evidence="7" type="ORF">AWC38_SpisGene15169</name>
</gene>
<feature type="compositionally biased region" description="Basic residues" evidence="5">
    <location>
        <begin position="271"/>
        <end position="284"/>
    </location>
</feature>
<accession>A0A2B4RS17</accession>
<evidence type="ECO:0000256" key="4">
    <source>
        <dbReference type="HAMAP-Rule" id="MF_03002"/>
    </source>
</evidence>
<evidence type="ECO:0000256" key="5">
    <source>
        <dbReference type="SAM" id="MobiDB-lite"/>
    </source>
</evidence>
<feature type="compositionally biased region" description="Acidic residues" evidence="5">
    <location>
        <begin position="170"/>
        <end position="189"/>
    </location>
</feature>
<dbReference type="GO" id="GO:0016282">
    <property type="term" value="C:eukaryotic 43S preinitiation complex"/>
    <property type="evidence" value="ECO:0007669"/>
    <property type="project" value="UniProtKB-UniRule"/>
</dbReference>
<dbReference type="HAMAP" id="MF_03002">
    <property type="entry name" value="eIF3c"/>
    <property type="match status" value="1"/>
</dbReference>
<dbReference type="STRING" id="50429.A0A2B4RS17"/>
<dbReference type="SMART" id="SM00088">
    <property type="entry name" value="PINT"/>
    <property type="match status" value="1"/>
</dbReference>
<feature type="compositionally biased region" description="Basic and acidic residues" evidence="5">
    <location>
        <begin position="261"/>
        <end position="270"/>
    </location>
</feature>
<feature type="region of interest" description="Disordered" evidence="5">
    <location>
        <begin position="1"/>
        <end position="31"/>
    </location>
</feature>
<dbReference type="Proteomes" id="UP000225706">
    <property type="component" value="Unassembled WGS sequence"/>
</dbReference>
<dbReference type="PROSITE" id="PS50250">
    <property type="entry name" value="PCI"/>
    <property type="match status" value="1"/>
</dbReference>
<feature type="compositionally biased region" description="Basic and acidic residues" evidence="5">
    <location>
        <begin position="901"/>
        <end position="932"/>
    </location>
</feature>
<dbReference type="InterPro" id="IPR027516">
    <property type="entry name" value="EIF3C"/>
</dbReference>
<keyword evidence="2 4" id="KW-0396">Initiation factor</keyword>
<dbReference type="GO" id="GO:0031369">
    <property type="term" value="F:translation initiation factor binding"/>
    <property type="evidence" value="ECO:0007669"/>
    <property type="project" value="InterPro"/>
</dbReference>
<keyword evidence="1 4" id="KW-0963">Cytoplasm</keyword>
<evidence type="ECO:0000256" key="3">
    <source>
        <dbReference type="ARBA" id="ARBA00022917"/>
    </source>
</evidence>
<evidence type="ECO:0000256" key="1">
    <source>
        <dbReference type="ARBA" id="ARBA00022490"/>
    </source>
</evidence>
<reference evidence="8" key="1">
    <citation type="journal article" date="2017" name="bioRxiv">
        <title>Comparative analysis of the genomes of Stylophora pistillata and Acropora digitifera provides evidence for extensive differences between species of corals.</title>
        <authorList>
            <person name="Voolstra C.R."/>
            <person name="Li Y."/>
            <person name="Liew Y.J."/>
            <person name="Baumgarten S."/>
            <person name="Zoccola D."/>
            <person name="Flot J.-F."/>
            <person name="Tambutte S."/>
            <person name="Allemand D."/>
            <person name="Aranda M."/>
        </authorList>
    </citation>
    <scope>NUCLEOTIDE SEQUENCE [LARGE SCALE GENOMIC DNA]</scope>
</reference>
<dbReference type="GO" id="GO:0003743">
    <property type="term" value="F:translation initiation factor activity"/>
    <property type="evidence" value="ECO:0007669"/>
    <property type="project" value="UniProtKB-UniRule"/>
</dbReference>
<dbReference type="FunFam" id="1.10.10.10:FF:000300">
    <property type="entry name" value="Eukaryotic translation initiation factor 3 subunit C"/>
    <property type="match status" value="1"/>
</dbReference>
<dbReference type="InterPro" id="IPR058999">
    <property type="entry name" value="EIF3CL_C"/>
</dbReference>
<dbReference type="GO" id="GO:0033290">
    <property type="term" value="C:eukaryotic 48S preinitiation complex"/>
    <property type="evidence" value="ECO:0007669"/>
    <property type="project" value="UniProtKB-UniRule"/>
</dbReference>
<dbReference type="InterPro" id="IPR000717">
    <property type="entry name" value="PCI_dom"/>
</dbReference>
<dbReference type="Pfam" id="PF26569">
    <property type="entry name" value="EIF3CL_C"/>
    <property type="match status" value="1"/>
</dbReference>
<dbReference type="OrthoDB" id="6019072at2759"/>
<dbReference type="InterPro" id="IPR036390">
    <property type="entry name" value="WH_DNA-bd_sf"/>
</dbReference>
<evidence type="ECO:0000256" key="2">
    <source>
        <dbReference type="ARBA" id="ARBA00022540"/>
    </source>
</evidence>
<organism evidence="7 8">
    <name type="scientific">Stylophora pistillata</name>
    <name type="common">Smooth cauliflower coral</name>
    <dbReference type="NCBI Taxonomy" id="50429"/>
    <lineage>
        <taxon>Eukaryota</taxon>
        <taxon>Metazoa</taxon>
        <taxon>Cnidaria</taxon>
        <taxon>Anthozoa</taxon>
        <taxon>Hexacorallia</taxon>
        <taxon>Scleractinia</taxon>
        <taxon>Astrocoeniina</taxon>
        <taxon>Pocilloporidae</taxon>
        <taxon>Stylophora</taxon>
    </lineage>
</organism>
<dbReference type="PANTHER" id="PTHR13937">
    <property type="entry name" value="EUKARYOTIC TRANSLATION INITATION FACTOR 3, SUBUNIT 8 EIF3S8 -RELATED"/>
    <property type="match status" value="1"/>
</dbReference>
<name>A0A2B4RS17_STYPI</name>
<comment type="subcellular location">
    <subcellularLocation>
        <location evidence="4">Cytoplasm</location>
    </subcellularLocation>
</comment>
<keyword evidence="3 4" id="KW-0648">Protein biosynthesis</keyword>
<evidence type="ECO:0000259" key="6">
    <source>
        <dbReference type="PROSITE" id="PS50250"/>
    </source>
</evidence>
<comment type="function">
    <text evidence="4">Component of the eukaryotic translation initiation factor 3 (eIF-3) complex, which is involved in protein synthesis of a specialized repertoire of mRNAs and, together with other initiation factors, stimulates binding of mRNA and methionyl-tRNAi to the 40S ribosome. The eIF-3 complex specifically targets and initiates translation of a subset of mRNAs involved in cell proliferation.</text>
</comment>
<keyword evidence="8" id="KW-1185">Reference proteome</keyword>
<feature type="compositionally biased region" description="Basic and acidic residues" evidence="5">
    <location>
        <begin position="190"/>
        <end position="209"/>
    </location>
</feature>
<dbReference type="GO" id="GO:0003723">
    <property type="term" value="F:RNA binding"/>
    <property type="evidence" value="ECO:0007669"/>
    <property type="project" value="InterPro"/>
</dbReference>
<dbReference type="AlphaFoldDB" id="A0A2B4RS17"/>
<comment type="subunit">
    <text evidence="4">Component of the eukaryotic translation initiation factor 3 (eIF-3) complex.</text>
</comment>
<feature type="region of interest" description="Disordered" evidence="5">
    <location>
        <begin position="157"/>
        <end position="300"/>
    </location>
</feature>
<feature type="compositionally biased region" description="Low complexity" evidence="5">
    <location>
        <begin position="933"/>
        <end position="942"/>
    </location>
</feature>
<dbReference type="EMBL" id="LSMT01000319">
    <property type="protein sequence ID" value="PFX20381.1"/>
    <property type="molecule type" value="Genomic_DNA"/>
</dbReference>
<comment type="similarity">
    <text evidence="4">Belongs to the eIF-3 subunit C family.</text>
</comment>
<sequence>MAESKFFAAGSSESESSDSENEQPVVPKPVTLTTKSFMFSDDEEETKRVVRSQKDKRFEELTNSIKQLKNHKKIKDISKVLTEFENLGKAFSKAKAVVDKEGIPQFYIRCLTELEDFVKENWEDTEGRKKLSKVNARALATLRQKLRKYNKDFEEDILKYRENPVPSGESDQEESGSEDDDDDDDDDDRSDFRGAEDFTKKKVLAEKSKPPKTTEAGYDENDDDDDDDSSDWDSSEDESTSSDSDIGGEGGLMQYKLSMFLKKDKGPNDKGKHKKKPKDKKTKLKSKEGIDDGGGWTEVKGSSLSASDKAKQLFAKDTEITHAVVSKKLHEILSARGKKGTDRTDQIEFLKQLRVISDKAELGAGMTVKLLFNIISSIFDYNPNVATCMKPEMWQECLKQISELIDILIDNEDTLMVGENLSEESENVEDLDQTLKVRGCPLVTVERMDDEFTKMLQGCDCHSTEYVARLRDEEVVCHLITKLQGYLEMNGSRSEICRVYLRHIEHLYYKVKSEQKRGDGNKNPELEKSSDEKAEKPIDKPKTEEASSKVSIDDMCKFIYSRDTSDRIRTRAMLCHVYHHALNDRWFEARDLMLMSHLQESIQHSDIPTQILYNRTMVQLGLCAFRHGMIKDAHNALHDVQSSGRAKELLAQGLMQQRQFERTPEQEKIEKRRQVPFHMHINLELLECVYLTSAMLMEIPWMAAHAYDYRPRIFSKSFHYQLRQSEKQTLVGPPESMREHVVAASKAMKKGDWKQCRDYILAVKVWKLFRQPEQVQEMLSRKIQEESLRTYLFTYNSVYDSLSLNLLAEMFGLPASVVHSTISKMIINEELQASWDEPTQTVVMHRGAEPSLLQNLALQLADKVSNLVENNERIYDTRHGGFVQFKDRQGQGRYRRQNQQHYDRQDRSDKQDRQDRHNWQERHGRQYDRDRSYQQQQAQTTY</sequence>
<feature type="domain" description="PCI" evidence="6">
    <location>
        <begin position="677"/>
        <end position="849"/>
    </location>
</feature>
<dbReference type="GO" id="GO:0005852">
    <property type="term" value="C:eukaryotic translation initiation factor 3 complex"/>
    <property type="evidence" value="ECO:0007669"/>
    <property type="project" value="UniProtKB-UniRule"/>
</dbReference>
<feature type="compositionally biased region" description="Acidic residues" evidence="5">
    <location>
        <begin position="217"/>
        <end position="240"/>
    </location>
</feature>
<dbReference type="Pfam" id="PF01399">
    <property type="entry name" value="PCI"/>
    <property type="match status" value="1"/>
</dbReference>
<dbReference type="GO" id="GO:0001732">
    <property type="term" value="P:formation of cytoplasmic translation initiation complex"/>
    <property type="evidence" value="ECO:0007669"/>
    <property type="project" value="UniProtKB-UniRule"/>
</dbReference>
<dbReference type="SUPFAM" id="SSF46785">
    <property type="entry name" value="Winged helix' DNA-binding domain"/>
    <property type="match status" value="1"/>
</dbReference>
<comment type="caution">
    <text evidence="7">The sequence shown here is derived from an EMBL/GenBank/DDBJ whole genome shotgun (WGS) entry which is preliminary data.</text>
</comment>
<feature type="region of interest" description="Disordered" evidence="5">
    <location>
        <begin position="886"/>
        <end position="942"/>
    </location>
</feature>
<proteinExistence type="inferred from homology"/>
<evidence type="ECO:0000313" key="7">
    <source>
        <dbReference type="EMBL" id="PFX20381.1"/>
    </source>
</evidence>
<dbReference type="InterPro" id="IPR008905">
    <property type="entry name" value="EIF3C_N_dom"/>
</dbReference>
<dbReference type="Pfam" id="PF05470">
    <property type="entry name" value="eIF-3c_N"/>
    <property type="match status" value="1"/>
</dbReference>
<dbReference type="PANTHER" id="PTHR13937:SF0">
    <property type="entry name" value="EUKARYOTIC TRANSLATION INITIATION FACTOR 3 SUBUNIT C-RELATED"/>
    <property type="match status" value="1"/>
</dbReference>
<evidence type="ECO:0000313" key="8">
    <source>
        <dbReference type="Proteomes" id="UP000225706"/>
    </source>
</evidence>
<protein>
    <recommendedName>
        <fullName evidence="4">Eukaryotic translation initiation factor 3 subunit C</fullName>
        <shortName evidence="4">eIF3c</shortName>
    </recommendedName>
    <alternativeName>
        <fullName evidence="4">Eukaryotic translation initiation factor 3 subunit 8</fullName>
    </alternativeName>
</protein>
<feature type="region of interest" description="Disordered" evidence="5">
    <location>
        <begin position="514"/>
        <end position="546"/>
    </location>
</feature>